<name>I6Z637_MELRP</name>
<dbReference type="Proteomes" id="UP000009011">
    <property type="component" value="Chromosome"/>
</dbReference>
<evidence type="ECO:0000313" key="1">
    <source>
        <dbReference type="EMBL" id="AFN74625.1"/>
    </source>
</evidence>
<sequence>MNEKEFIVGRIERLKQSMRFFPIDFITEADTELLKMPQCNLLLAPPLFDTFELVDEKGNVHFHTDNVYKAKYIIYANSKKPNTIVIPKNPEEIESAVKKYETYLDSLLREIERDYKKEFPESKNYAAATNKIFNSLNLIRL</sequence>
<gene>
    <name evidence="1" type="ordered locus">MROS_1388</name>
</gene>
<keyword evidence="2" id="KW-1185">Reference proteome</keyword>
<evidence type="ECO:0000313" key="2">
    <source>
        <dbReference type="Proteomes" id="UP000009011"/>
    </source>
</evidence>
<dbReference type="RefSeq" id="WP_014856059.1">
    <property type="nucleotide sequence ID" value="NC_018178.1"/>
</dbReference>
<dbReference type="KEGG" id="mro:MROS_1388"/>
<protein>
    <submittedName>
        <fullName evidence="1">Uncharacterized protein</fullName>
    </submittedName>
</protein>
<reference evidence="1 2" key="1">
    <citation type="journal article" date="2013" name="PLoS ONE">
        <title>Genomic analysis of Melioribacter roseus, facultatively anaerobic organotrophic bacterium representing a novel deep lineage within Bacteriodetes/Chlorobi group.</title>
        <authorList>
            <person name="Kadnikov V.V."/>
            <person name="Mardanov A.V."/>
            <person name="Podosokorskaya O.A."/>
            <person name="Gavrilov S.N."/>
            <person name="Kublanov I.V."/>
            <person name="Beletsky A.V."/>
            <person name="Bonch-Osmolovskaya E.A."/>
            <person name="Ravin N.V."/>
        </authorList>
    </citation>
    <scope>NUCLEOTIDE SEQUENCE [LARGE SCALE GENOMIC DNA]</scope>
    <source>
        <strain evidence="2">JCM 17771 / P3M-2</strain>
    </source>
</reference>
<organism evidence="1 2">
    <name type="scientific">Melioribacter roseus (strain DSM 23840 / JCM 17771 / VKM B-2668 / P3M-2)</name>
    <dbReference type="NCBI Taxonomy" id="1191523"/>
    <lineage>
        <taxon>Bacteria</taxon>
        <taxon>Pseudomonadati</taxon>
        <taxon>Ignavibacteriota</taxon>
        <taxon>Ignavibacteria</taxon>
        <taxon>Ignavibacteriales</taxon>
        <taxon>Melioribacteraceae</taxon>
        <taxon>Melioribacter</taxon>
    </lineage>
</organism>
<proteinExistence type="predicted"/>
<accession>I6Z637</accession>
<dbReference type="EMBL" id="CP003557">
    <property type="protein sequence ID" value="AFN74625.1"/>
    <property type="molecule type" value="Genomic_DNA"/>
</dbReference>
<dbReference type="AlphaFoldDB" id="I6Z637"/>
<dbReference type="STRING" id="1191523.MROS_1388"/>
<dbReference type="HOGENOM" id="CLU_1823068_0_0_10"/>